<keyword evidence="3" id="KW-1185">Reference proteome</keyword>
<protein>
    <recommendedName>
        <fullName evidence="1">DUF6973 domain-containing protein</fullName>
    </recommendedName>
</protein>
<proteinExistence type="predicted"/>
<dbReference type="EMBL" id="SMFL01000010">
    <property type="protein sequence ID" value="TDE11977.1"/>
    <property type="molecule type" value="Genomic_DNA"/>
</dbReference>
<name>A0A4R5DFM4_9BACT</name>
<evidence type="ECO:0000313" key="3">
    <source>
        <dbReference type="Proteomes" id="UP000294850"/>
    </source>
</evidence>
<dbReference type="RefSeq" id="WP_131960687.1">
    <property type="nucleotide sequence ID" value="NZ_SMFL01000010.1"/>
</dbReference>
<sequence>MNYNSFGEEEAKIIGDNHEGDWTVKTLDIDMDLQNNALGRKVAQTCGCSGIALRDAVLKAIKDGRGKRLSKGTTGDKEAQLFPTSSATTFCNDN</sequence>
<comment type="caution">
    <text evidence="2">The sequence shown here is derived from an EMBL/GenBank/DDBJ whole genome shotgun (WGS) entry which is preliminary data.</text>
</comment>
<evidence type="ECO:0000259" key="1">
    <source>
        <dbReference type="Pfam" id="PF22322"/>
    </source>
</evidence>
<accession>A0A4R5DFM4</accession>
<dbReference type="AlphaFoldDB" id="A0A4R5DFM4"/>
<evidence type="ECO:0000313" key="2">
    <source>
        <dbReference type="EMBL" id="TDE11977.1"/>
    </source>
</evidence>
<dbReference type="Proteomes" id="UP000294850">
    <property type="component" value="Unassembled WGS sequence"/>
</dbReference>
<dbReference type="InterPro" id="IPR054246">
    <property type="entry name" value="DUF6973"/>
</dbReference>
<reference evidence="2 3" key="1">
    <citation type="submission" date="2019-03" db="EMBL/GenBank/DDBJ databases">
        <title>Dyadobacter AR-3-6 sp. nov., isolated from arctic soil.</title>
        <authorList>
            <person name="Chaudhary D.K."/>
        </authorList>
    </citation>
    <scope>NUCLEOTIDE SEQUENCE [LARGE SCALE GENOMIC DNA]</scope>
    <source>
        <strain evidence="2 3">AR-3-6</strain>
    </source>
</reference>
<organism evidence="2 3">
    <name type="scientific">Dyadobacter psychrotolerans</name>
    <dbReference type="NCBI Taxonomy" id="2541721"/>
    <lineage>
        <taxon>Bacteria</taxon>
        <taxon>Pseudomonadati</taxon>
        <taxon>Bacteroidota</taxon>
        <taxon>Cytophagia</taxon>
        <taxon>Cytophagales</taxon>
        <taxon>Spirosomataceae</taxon>
        <taxon>Dyadobacter</taxon>
    </lineage>
</organism>
<dbReference type="Pfam" id="PF22322">
    <property type="entry name" value="DUF6973"/>
    <property type="match status" value="1"/>
</dbReference>
<feature type="domain" description="DUF6973" evidence="1">
    <location>
        <begin position="4"/>
        <end position="46"/>
    </location>
</feature>
<gene>
    <name evidence="2" type="ORF">E0F88_23260</name>
</gene>